<feature type="region of interest" description="Disordered" evidence="1">
    <location>
        <begin position="182"/>
        <end position="207"/>
    </location>
</feature>
<evidence type="ECO:0000256" key="1">
    <source>
        <dbReference type="SAM" id="MobiDB-lite"/>
    </source>
</evidence>
<organism evidence="2 3">
    <name type="scientific">Dissostichus mawsoni</name>
    <name type="common">Antarctic cod</name>
    <dbReference type="NCBI Taxonomy" id="36200"/>
    <lineage>
        <taxon>Eukaryota</taxon>
        <taxon>Metazoa</taxon>
        <taxon>Chordata</taxon>
        <taxon>Craniata</taxon>
        <taxon>Vertebrata</taxon>
        <taxon>Euteleostomi</taxon>
        <taxon>Actinopterygii</taxon>
        <taxon>Neopterygii</taxon>
        <taxon>Teleostei</taxon>
        <taxon>Neoteleostei</taxon>
        <taxon>Acanthomorphata</taxon>
        <taxon>Eupercaria</taxon>
        <taxon>Perciformes</taxon>
        <taxon>Notothenioidei</taxon>
        <taxon>Nototheniidae</taxon>
        <taxon>Dissostichus</taxon>
    </lineage>
</organism>
<dbReference type="Proteomes" id="UP000518266">
    <property type="component" value="Unassembled WGS sequence"/>
</dbReference>
<protein>
    <submittedName>
        <fullName evidence="2">Uncharacterized protein</fullName>
    </submittedName>
</protein>
<dbReference type="EMBL" id="JAAKFY010000020">
    <property type="protein sequence ID" value="KAF3840745.1"/>
    <property type="molecule type" value="Genomic_DNA"/>
</dbReference>
<dbReference type="AlphaFoldDB" id="A0A7J5XUD9"/>
<feature type="compositionally biased region" description="Basic and acidic residues" evidence="1">
    <location>
        <begin position="188"/>
        <end position="197"/>
    </location>
</feature>
<comment type="caution">
    <text evidence="2">The sequence shown here is derived from an EMBL/GenBank/DDBJ whole genome shotgun (WGS) entry which is preliminary data.</text>
</comment>
<evidence type="ECO:0000313" key="2">
    <source>
        <dbReference type="EMBL" id="KAF3840745.1"/>
    </source>
</evidence>
<keyword evidence="3" id="KW-1185">Reference proteome</keyword>
<name>A0A7J5XUD9_DISMA</name>
<proteinExistence type="predicted"/>
<reference evidence="2 3" key="1">
    <citation type="submission" date="2020-03" db="EMBL/GenBank/DDBJ databases">
        <title>Dissostichus mawsoni Genome sequencing and assembly.</title>
        <authorList>
            <person name="Park H."/>
        </authorList>
    </citation>
    <scope>NUCLEOTIDE SEQUENCE [LARGE SCALE GENOMIC DNA]</scope>
    <source>
        <strain evidence="2">DM0001</strain>
        <tissue evidence="2">Muscle</tissue>
    </source>
</reference>
<feature type="region of interest" description="Disordered" evidence="1">
    <location>
        <begin position="27"/>
        <end position="50"/>
    </location>
</feature>
<gene>
    <name evidence="2" type="ORF">F7725_006607</name>
</gene>
<evidence type="ECO:0000313" key="3">
    <source>
        <dbReference type="Proteomes" id="UP000518266"/>
    </source>
</evidence>
<sequence length="532" mass="57273">MPEQRREALIKLDHNRADFSAFRGKLHEETPYKMEERDEGKGRGGGGERGGKIVVGQSLLSLCNLFGNLCLLAVELLPPRVSPLSGQYLHAASDDQCRDSMSPTDTQDVAVHQRADPHAVGTRMMENGWVKFSIPLSHWLRLHVGGPTSSSVALFESVGFSCRLCISVLCLEEGVIEGGMEGTGVTEGGREGHRDGNGEQTDAAQTPEGLRSHIFLASSPGDRDIPPLVVPESVLTVLLLGEGDAAAVASFRFARQCLGLTEPGAAFAEAGLTLTGLALMGGLEQMESCGADFSSVALADSSSGCRGKSDKRGQESAISVDSLFTYSGITVILGDFFSTNPEEMNLELSSSNSPITRTATSPSRPSSQLTFLLLAGGNTQNRRTCSCRIFRNRVFFWSSFRAFSISGFVLYTVIVNKFSQSVTKLNKSLGRQSDGLALRGSQTGPPVNGLSNPQKPTPLVLFQIHVVFAVFPDQELAFECSPGLVLHQSRVARTQLRIMFDEVPQVVTELDSHRHGESQAALVSTGPDFCYL</sequence>
<feature type="compositionally biased region" description="Basic and acidic residues" evidence="1">
    <location>
        <begin position="27"/>
        <end position="42"/>
    </location>
</feature>
<accession>A0A7J5XUD9</accession>
<dbReference type="OrthoDB" id="10682581at2759"/>